<evidence type="ECO:0000256" key="1">
    <source>
        <dbReference type="SAM" id="MobiDB-lite"/>
    </source>
</evidence>
<feature type="transmembrane region" description="Helical" evidence="2">
    <location>
        <begin position="113"/>
        <end position="136"/>
    </location>
</feature>
<name>A0A383W6W0_TETOB</name>
<accession>A0A383W6W0</accession>
<keyword evidence="2" id="KW-0472">Membrane</keyword>
<sequence length="348" mass="36488">MQTAAQPSGSEVTVQVSLPNVGTKAGSRAVEEDFEVSLAAAAELDFGPLTPSPSGLPSCHGCSGSCGSCLQRSCSNELLVLFLLGWLFLPLWWAGAVMGFLRGRRSLTCVHRAAWRGCMVMSVVGTALLLAFAIHYGPGDNYPDGLQEHYLALSSPSDSLPDLHSNTNLALFATALHTTLELPQSYPASSILTRLAEVLTPALVAPAASPRVTGRRALLSSLQERQQAGKTDASSSADQLASNPAPECKPFLLQGLNQLVLAASGCSARRSARRMLLQDPASTVIAVLGVKFPPGPGLPREEVLAALLVRNSTMRDLSVNLAAGGFVAAPADIRVALSDSHGYPIESH</sequence>
<evidence type="ECO:0000256" key="2">
    <source>
        <dbReference type="SAM" id="Phobius"/>
    </source>
</evidence>
<evidence type="ECO:0000313" key="3">
    <source>
        <dbReference type="EMBL" id="SZX72923.1"/>
    </source>
</evidence>
<feature type="region of interest" description="Disordered" evidence="1">
    <location>
        <begin position="223"/>
        <end position="242"/>
    </location>
</feature>
<reference evidence="3 4" key="1">
    <citation type="submission" date="2016-10" db="EMBL/GenBank/DDBJ databases">
        <authorList>
            <person name="Cai Z."/>
        </authorList>
    </citation>
    <scope>NUCLEOTIDE SEQUENCE [LARGE SCALE GENOMIC DNA]</scope>
</reference>
<gene>
    <name evidence="3" type="ORF">BQ4739_LOCUS13057</name>
</gene>
<dbReference type="Proteomes" id="UP000256970">
    <property type="component" value="Unassembled WGS sequence"/>
</dbReference>
<dbReference type="EMBL" id="FNXT01001177">
    <property type="protein sequence ID" value="SZX72923.1"/>
    <property type="molecule type" value="Genomic_DNA"/>
</dbReference>
<organism evidence="3 4">
    <name type="scientific">Tetradesmus obliquus</name>
    <name type="common">Green alga</name>
    <name type="synonym">Acutodesmus obliquus</name>
    <dbReference type="NCBI Taxonomy" id="3088"/>
    <lineage>
        <taxon>Eukaryota</taxon>
        <taxon>Viridiplantae</taxon>
        <taxon>Chlorophyta</taxon>
        <taxon>core chlorophytes</taxon>
        <taxon>Chlorophyceae</taxon>
        <taxon>CS clade</taxon>
        <taxon>Sphaeropleales</taxon>
        <taxon>Scenedesmaceae</taxon>
        <taxon>Tetradesmus</taxon>
    </lineage>
</organism>
<keyword evidence="2" id="KW-0812">Transmembrane</keyword>
<proteinExistence type="predicted"/>
<protein>
    <submittedName>
        <fullName evidence="3">Uncharacterized protein</fullName>
    </submittedName>
</protein>
<dbReference type="AlphaFoldDB" id="A0A383W6W0"/>
<feature type="transmembrane region" description="Helical" evidence="2">
    <location>
        <begin position="78"/>
        <end position="101"/>
    </location>
</feature>
<keyword evidence="2" id="KW-1133">Transmembrane helix</keyword>
<evidence type="ECO:0000313" key="4">
    <source>
        <dbReference type="Proteomes" id="UP000256970"/>
    </source>
</evidence>
<keyword evidence="4" id="KW-1185">Reference proteome</keyword>